<keyword evidence="1" id="KW-0732">Signal</keyword>
<dbReference type="Proteomes" id="UP001175228">
    <property type="component" value="Unassembled WGS sequence"/>
</dbReference>
<organism evidence="2 3">
    <name type="scientific">Armillaria luteobubalina</name>
    <dbReference type="NCBI Taxonomy" id="153913"/>
    <lineage>
        <taxon>Eukaryota</taxon>
        <taxon>Fungi</taxon>
        <taxon>Dikarya</taxon>
        <taxon>Basidiomycota</taxon>
        <taxon>Agaricomycotina</taxon>
        <taxon>Agaricomycetes</taxon>
        <taxon>Agaricomycetidae</taxon>
        <taxon>Agaricales</taxon>
        <taxon>Marasmiineae</taxon>
        <taxon>Physalacriaceae</taxon>
        <taxon>Armillaria</taxon>
    </lineage>
</organism>
<evidence type="ECO:0000313" key="3">
    <source>
        <dbReference type="Proteomes" id="UP001175228"/>
    </source>
</evidence>
<reference evidence="2" key="1">
    <citation type="submission" date="2023-06" db="EMBL/GenBank/DDBJ databases">
        <authorList>
            <consortium name="Lawrence Berkeley National Laboratory"/>
            <person name="Ahrendt S."/>
            <person name="Sahu N."/>
            <person name="Indic B."/>
            <person name="Wong-Bajracharya J."/>
            <person name="Merenyi Z."/>
            <person name="Ke H.-M."/>
            <person name="Monk M."/>
            <person name="Kocsube S."/>
            <person name="Drula E."/>
            <person name="Lipzen A."/>
            <person name="Balint B."/>
            <person name="Henrissat B."/>
            <person name="Andreopoulos B."/>
            <person name="Martin F.M."/>
            <person name="Harder C.B."/>
            <person name="Rigling D."/>
            <person name="Ford K.L."/>
            <person name="Foster G.D."/>
            <person name="Pangilinan J."/>
            <person name="Papanicolaou A."/>
            <person name="Barry K."/>
            <person name="LaButti K."/>
            <person name="Viragh M."/>
            <person name="Koriabine M."/>
            <person name="Yan M."/>
            <person name="Riley R."/>
            <person name="Champramary S."/>
            <person name="Plett K.L."/>
            <person name="Tsai I.J."/>
            <person name="Slot J."/>
            <person name="Sipos G."/>
            <person name="Plett J."/>
            <person name="Nagy L.G."/>
            <person name="Grigoriev I.V."/>
        </authorList>
    </citation>
    <scope>NUCLEOTIDE SEQUENCE</scope>
    <source>
        <strain evidence="2">HWK02</strain>
    </source>
</reference>
<feature type="chain" id="PRO_5041419454" description="Secreted protein" evidence="1">
    <location>
        <begin position="22"/>
        <end position="87"/>
    </location>
</feature>
<dbReference type="EMBL" id="JAUEPU010000015">
    <property type="protein sequence ID" value="KAK0496280.1"/>
    <property type="molecule type" value="Genomic_DNA"/>
</dbReference>
<gene>
    <name evidence="2" type="ORF">EDD18DRAFT_201506</name>
</gene>
<sequence>MLVCLVVQLSVTMDFLLFCHGHCEPVQSGPRSRCPEATARSARNSRNPTDWRCSTRIRKPTICTITARSFECTRTILSLCEHNRSDN</sequence>
<keyword evidence="3" id="KW-1185">Reference proteome</keyword>
<accession>A0AA39Q628</accession>
<evidence type="ECO:0000313" key="2">
    <source>
        <dbReference type="EMBL" id="KAK0496280.1"/>
    </source>
</evidence>
<protein>
    <recommendedName>
        <fullName evidence="4">Secreted protein</fullName>
    </recommendedName>
</protein>
<comment type="caution">
    <text evidence="2">The sequence shown here is derived from an EMBL/GenBank/DDBJ whole genome shotgun (WGS) entry which is preliminary data.</text>
</comment>
<proteinExistence type="predicted"/>
<evidence type="ECO:0000256" key="1">
    <source>
        <dbReference type="SAM" id="SignalP"/>
    </source>
</evidence>
<evidence type="ECO:0008006" key="4">
    <source>
        <dbReference type="Google" id="ProtNLM"/>
    </source>
</evidence>
<dbReference type="AlphaFoldDB" id="A0AA39Q628"/>
<feature type="signal peptide" evidence="1">
    <location>
        <begin position="1"/>
        <end position="21"/>
    </location>
</feature>
<name>A0AA39Q628_9AGAR</name>